<dbReference type="InterPro" id="IPR001888">
    <property type="entry name" value="Transposase_1"/>
</dbReference>
<proteinExistence type="predicted"/>
<dbReference type="Gene3D" id="3.30.420.10">
    <property type="entry name" value="Ribonuclease H-like superfamily/Ribonuclease H"/>
    <property type="match status" value="1"/>
</dbReference>
<evidence type="ECO:0000313" key="2">
    <source>
        <dbReference type="Proteomes" id="UP001054945"/>
    </source>
</evidence>
<dbReference type="PANTHER" id="PTHR46060:SF1">
    <property type="entry name" value="MARINER MOS1 TRANSPOSASE-LIKE PROTEIN"/>
    <property type="match status" value="1"/>
</dbReference>
<gene>
    <name evidence="1" type="primary">X975_26259</name>
    <name evidence="1" type="ORF">CEXT_470891</name>
</gene>
<reference evidence="1 2" key="1">
    <citation type="submission" date="2021-06" db="EMBL/GenBank/DDBJ databases">
        <title>Caerostris extrusa draft genome.</title>
        <authorList>
            <person name="Kono N."/>
            <person name="Arakawa K."/>
        </authorList>
    </citation>
    <scope>NUCLEOTIDE SEQUENCE [LARGE SCALE GENOMIC DNA]</scope>
</reference>
<accession>A0AAV4R458</accession>
<keyword evidence="2" id="KW-1185">Reference proteome</keyword>
<organism evidence="1 2">
    <name type="scientific">Caerostris extrusa</name>
    <name type="common">Bark spider</name>
    <name type="synonym">Caerostris bankana</name>
    <dbReference type="NCBI Taxonomy" id="172846"/>
    <lineage>
        <taxon>Eukaryota</taxon>
        <taxon>Metazoa</taxon>
        <taxon>Ecdysozoa</taxon>
        <taxon>Arthropoda</taxon>
        <taxon>Chelicerata</taxon>
        <taxon>Arachnida</taxon>
        <taxon>Araneae</taxon>
        <taxon>Araneomorphae</taxon>
        <taxon>Entelegynae</taxon>
        <taxon>Araneoidea</taxon>
        <taxon>Araneidae</taxon>
        <taxon>Caerostris</taxon>
    </lineage>
</organism>
<dbReference type="EMBL" id="BPLR01007232">
    <property type="protein sequence ID" value="GIY15411.1"/>
    <property type="molecule type" value="Genomic_DNA"/>
</dbReference>
<name>A0AAV4R458_CAEEX</name>
<dbReference type="Pfam" id="PF01359">
    <property type="entry name" value="Transposase_1"/>
    <property type="match status" value="1"/>
</dbReference>
<dbReference type="PANTHER" id="PTHR46060">
    <property type="entry name" value="MARINER MOS1 TRANSPOSASE-LIKE PROTEIN"/>
    <property type="match status" value="1"/>
</dbReference>
<dbReference type="InterPro" id="IPR052709">
    <property type="entry name" value="Transposase-MT_Hybrid"/>
</dbReference>
<dbReference type="InterPro" id="IPR036397">
    <property type="entry name" value="RNaseH_sf"/>
</dbReference>
<protein>
    <submittedName>
        <fullName evidence="1">Histone-lysine N-methyltransferase SETMAR</fullName>
    </submittedName>
</protein>
<evidence type="ECO:0000313" key="1">
    <source>
        <dbReference type="EMBL" id="GIY15411.1"/>
    </source>
</evidence>
<sequence>MCRDIPRCYHSKGQHFIDHIITGDETWLHHFVPTSKKAIMEWKYPESPTAKKFKVTSCAGKVMATIFWDSRGVILIEYLERGQTINADRYCAPLTRLCEAIRRKRPGMLNKGVILSNAEIVATVQVGNLESSPPPYSSDLAPSYFFVFPRLKELSSRRFSSDSAVKTSAESWLNGQGPDFYQDGLNKLVLRSDKCLNRFGDSKSDRHVSLVIPFCISYLLSRNISLLNL</sequence>
<comment type="caution">
    <text evidence="1">The sequence shown here is derived from an EMBL/GenBank/DDBJ whole genome shotgun (WGS) entry which is preliminary data.</text>
</comment>
<dbReference type="Proteomes" id="UP001054945">
    <property type="component" value="Unassembled WGS sequence"/>
</dbReference>
<dbReference type="GO" id="GO:0003676">
    <property type="term" value="F:nucleic acid binding"/>
    <property type="evidence" value="ECO:0007669"/>
    <property type="project" value="InterPro"/>
</dbReference>
<dbReference type="AlphaFoldDB" id="A0AAV4R458"/>